<accession>A0A7S8IDL0</accession>
<dbReference type="InterPro" id="IPR036393">
    <property type="entry name" value="AceGlu_kinase-like_sf"/>
</dbReference>
<evidence type="ECO:0000256" key="4">
    <source>
        <dbReference type="ARBA" id="ARBA00022777"/>
    </source>
</evidence>
<dbReference type="RefSeq" id="WP_195169717.1">
    <property type="nucleotide sequence ID" value="NZ_CP062983.1"/>
</dbReference>
<proteinExistence type="predicted"/>
<dbReference type="PRINTS" id="PR00474">
    <property type="entry name" value="GLU5KINASE"/>
</dbReference>
<gene>
    <name evidence="8" type="ORF">G4Y79_18405</name>
</gene>
<evidence type="ECO:0000256" key="3">
    <source>
        <dbReference type="ARBA" id="ARBA00022741"/>
    </source>
</evidence>
<sequence>MNPTTQTNTAIENILVVKLGGGAGLDIEAACADLAQLAQTRPVVVVHGVSEAMAQLCEERGVPVETLTSPSGHSSRYTPPATRDLFVEAAQGVNDTIVHELRSHGIYAIGLTQEIAIQGERKAAIRAVVSGRIRVVRDDYSGSITGVNAGPIWEALSAGRVAVLPPLAASEDGLLNIDGDRAAAALAGALGATDLVILSNVAGLMRDHTNTDTLIQQVTGSDMDRAMNYAQGRMKRKVLGAQEALENGVRRVTIGDGRTQSPIANALNGAGTVFTR</sequence>
<evidence type="ECO:0000313" key="9">
    <source>
        <dbReference type="Proteomes" id="UP000594468"/>
    </source>
</evidence>
<dbReference type="GO" id="GO:0003991">
    <property type="term" value="F:acetylglutamate kinase activity"/>
    <property type="evidence" value="ECO:0007669"/>
    <property type="project" value="TreeGrafter"/>
</dbReference>
<keyword evidence="9" id="KW-1185">Reference proteome</keyword>
<keyword evidence="2" id="KW-0808">Transferase</keyword>
<comment type="pathway">
    <text evidence="6">Amino-acid biosynthesis.</text>
</comment>
<dbReference type="InterPro" id="IPR004662">
    <property type="entry name" value="AcgluKinase_fam"/>
</dbReference>
<dbReference type="AlphaFoldDB" id="A0A7S8IDL0"/>
<dbReference type="KEGG" id="pmet:G4Y79_18405"/>
<dbReference type="GO" id="GO:0005737">
    <property type="term" value="C:cytoplasm"/>
    <property type="evidence" value="ECO:0007669"/>
    <property type="project" value="InterPro"/>
</dbReference>
<dbReference type="Pfam" id="PF00696">
    <property type="entry name" value="AA_kinase"/>
    <property type="match status" value="1"/>
</dbReference>
<evidence type="ECO:0000256" key="5">
    <source>
        <dbReference type="ARBA" id="ARBA00022840"/>
    </source>
</evidence>
<dbReference type="GO" id="GO:0005524">
    <property type="term" value="F:ATP binding"/>
    <property type="evidence" value="ECO:0007669"/>
    <property type="project" value="UniProtKB-KW"/>
</dbReference>
<name>A0A7S8IDL0_9CHLR</name>
<organism evidence="8 9">
    <name type="scientific">Phototrophicus methaneseepsis</name>
    <dbReference type="NCBI Taxonomy" id="2710758"/>
    <lineage>
        <taxon>Bacteria</taxon>
        <taxon>Bacillati</taxon>
        <taxon>Chloroflexota</taxon>
        <taxon>Candidatus Thermofontia</taxon>
        <taxon>Phototrophicales</taxon>
        <taxon>Phototrophicaceae</taxon>
        <taxon>Phototrophicus</taxon>
    </lineage>
</organism>
<dbReference type="SUPFAM" id="SSF53633">
    <property type="entry name" value="Carbamate kinase-like"/>
    <property type="match status" value="1"/>
</dbReference>
<dbReference type="PANTHER" id="PTHR23342:SF20">
    <property type="entry name" value="[LYSW]-AMINOADIPATE KINASE"/>
    <property type="match status" value="1"/>
</dbReference>
<dbReference type="PANTHER" id="PTHR23342">
    <property type="entry name" value="N-ACETYLGLUTAMATE SYNTHASE"/>
    <property type="match status" value="1"/>
</dbReference>
<keyword evidence="3" id="KW-0547">Nucleotide-binding</keyword>
<dbReference type="PIRSF" id="PIRSF000728">
    <property type="entry name" value="NAGK"/>
    <property type="match status" value="1"/>
</dbReference>
<feature type="domain" description="Aspartate/glutamate/uridylate kinase" evidence="7">
    <location>
        <begin position="14"/>
        <end position="255"/>
    </location>
</feature>
<evidence type="ECO:0000256" key="1">
    <source>
        <dbReference type="ARBA" id="ARBA00022605"/>
    </source>
</evidence>
<keyword evidence="5" id="KW-0067">ATP-binding</keyword>
<protein>
    <submittedName>
        <fullName evidence="8">[LysW]-aminoadipate kinase</fullName>
    </submittedName>
</protein>
<dbReference type="EMBL" id="CP062983">
    <property type="protein sequence ID" value="QPC81646.1"/>
    <property type="molecule type" value="Genomic_DNA"/>
</dbReference>
<evidence type="ECO:0000256" key="2">
    <source>
        <dbReference type="ARBA" id="ARBA00022679"/>
    </source>
</evidence>
<dbReference type="GO" id="GO:0006526">
    <property type="term" value="P:L-arginine biosynthetic process"/>
    <property type="evidence" value="ECO:0007669"/>
    <property type="project" value="TreeGrafter"/>
</dbReference>
<dbReference type="InterPro" id="IPR001048">
    <property type="entry name" value="Asp/Glu/Uridylate_kinase"/>
</dbReference>
<dbReference type="InterPro" id="IPR001057">
    <property type="entry name" value="Glu/AcGlu_kinase"/>
</dbReference>
<evidence type="ECO:0000256" key="6">
    <source>
        <dbReference type="ARBA" id="ARBA00029440"/>
    </source>
</evidence>
<dbReference type="Gene3D" id="3.40.1160.10">
    <property type="entry name" value="Acetylglutamate kinase-like"/>
    <property type="match status" value="1"/>
</dbReference>
<reference evidence="8 9" key="1">
    <citation type="submission" date="2020-02" db="EMBL/GenBank/DDBJ databases">
        <authorList>
            <person name="Zheng R.K."/>
            <person name="Sun C.M."/>
        </authorList>
    </citation>
    <scope>NUCLEOTIDE SEQUENCE [LARGE SCALE GENOMIC DNA]</scope>
    <source>
        <strain evidence="9">rifampicinis</strain>
    </source>
</reference>
<keyword evidence="1" id="KW-0028">Amino-acid biosynthesis</keyword>
<evidence type="ECO:0000313" key="8">
    <source>
        <dbReference type="EMBL" id="QPC81646.1"/>
    </source>
</evidence>
<dbReference type="Proteomes" id="UP000594468">
    <property type="component" value="Chromosome"/>
</dbReference>
<dbReference type="NCBIfam" id="NF010659">
    <property type="entry name" value="PRK14058.1-1"/>
    <property type="match status" value="1"/>
</dbReference>
<evidence type="ECO:0000259" key="7">
    <source>
        <dbReference type="Pfam" id="PF00696"/>
    </source>
</evidence>
<keyword evidence="4 8" id="KW-0418">Kinase</keyword>